<reference evidence="2 3" key="2">
    <citation type="submission" date="2010-03" db="EMBL/GenBank/DDBJ databases">
        <authorList>
            <person name="Pajon A."/>
        </authorList>
    </citation>
    <scope>NUCLEOTIDE SEQUENCE [LARGE SCALE GENOMIC DNA]</scope>
    <source>
        <strain evidence="3">7-10-1-b</strain>
    </source>
</reference>
<feature type="transmembrane region" description="Helical" evidence="1">
    <location>
        <begin position="118"/>
        <end position="147"/>
    </location>
</feature>
<dbReference type="EMBL" id="FP929047">
    <property type="protein sequence ID" value="CBL03573.1"/>
    <property type="molecule type" value="Genomic_DNA"/>
</dbReference>
<sequence>MPVPVFVIAGAAIAGAFGACNAVYGGLKIKDAKGKEKTAKAIHQESMEYFEAMGKRANASMDALGLAELETIQGFEGFSDVIELIQNRPQFAELELNDFDLPDFDSDEFKKLFIGAKALLGGLSSAAAGVAGGVAASGATTAIVAAVGTASTGTAISTLSGAAATNAILAALGGGSLAAGGGGMALGTVVLSSAAGGAALLVGGIVVNVMGHKIAKDAEEFEKQIAQEKANVDEACVLLEEIAAIADAYCRALAIVKQLYDEKLQQLKAIVVGQHKTDWNRFDEEERVLVQNVVLLVGMLYSMCKVNLVIDDDGDGITDRVNTSEVQAQLQKSSELIEAI</sequence>
<evidence type="ECO:0000313" key="2">
    <source>
        <dbReference type="EMBL" id="CBL03573.1"/>
    </source>
</evidence>
<dbReference type="HOGENOM" id="CLU_053685_0_1_11"/>
<evidence type="ECO:0000313" key="3">
    <source>
        <dbReference type="Proteomes" id="UP000008805"/>
    </source>
</evidence>
<feature type="transmembrane region" description="Helical" evidence="1">
    <location>
        <begin position="6"/>
        <end position="27"/>
    </location>
</feature>
<dbReference type="GeneID" id="78359616"/>
<feature type="transmembrane region" description="Helical" evidence="1">
    <location>
        <begin position="153"/>
        <end position="172"/>
    </location>
</feature>
<proteinExistence type="predicted"/>
<evidence type="ECO:0000256" key="1">
    <source>
        <dbReference type="SAM" id="Phobius"/>
    </source>
</evidence>
<dbReference type="AlphaFoldDB" id="D6E776"/>
<dbReference type="KEGG" id="gpa:GPA_07160"/>
<protein>
    <submittedName>
        <fullName evidence="2">Uncharacterized protein</fullName>
    </submittedName>
</protein>
<keyword evidence="1" id="KW-0812">Transmembrane</keyword>
<accession>D6E776</accession>
<reference evidence="2 3" key="1">
    <citation type="submission" date="2010-03" db="EMBL/GenBank/DDBJ databases">
        <title>The genome sequence of Gordonibacter pamelaeae 7-10-1-bT.</title>
        <authorList>
            <consortium name="metaHIT consortium -- http://www.metahit.eu/"/>
            <person name="Pajon A."/>
            <person name="Turner K."/>
            <person name="Parkhill J."/>
            <person name="Timmis K."/>
            <person name="Oxley A."/>
            <person name="Wurdemann D."/>
        </authorList>
    </citation>
    <scope>NUCLEOTIDE SEQUENCE [LARGE SCALE GENOMIC DNA]</scope>
    <source>
        <strain evidence="3">7-10-1-b</strain>
    </source>
</reference>
<keyword evidence="1" id="KW-0472">Membrane</keyword>
<dbReference type="RefSeq" id="WP_015538923.1">
    <property type="nucleotide sequence ID" value="NC_021021.1"/>
</dbReference>
<keyword evidence="3" id="KW-1185">Reference proteome</keyword>
<name>D6E776_9ACTN</name>
<keyword evidence="1" id="KW-1133">Transmembrane helix</keyword>
<feature type="transmembrane region" description="Helical" evidence="1">
    <location>
        <begin position="184"/>
        <end position="207"/>
    </location>
</feature>
<organism evidence="2 3">
    <name type="scientific">Gordonibacter pamelaeae 7-10-1-b</name>
    <dbReference type="NCBI Taxonomy" id="657308"/>
    <lineage>
        <taxon>Bacteria</taxon>
        <taxon>Bacillati</taxon>
        <taxon>Actinomycetota</taxon>
        <taxon>Coriobacteriia</taxon>
        <taxon>Eggerthellales</taxon>
        <taxon>Eggerthellaceae</taxon>
        <taxon>Gordonibacter</taxon>
    </lineage>
</organism>
<dbReference type="Proteomes" id="UP000008805">
    <property type="component" value="Chromosome"/>
</dbReference>
<gene>
    <name evidence="2" type="ORF">GPA_07160</name>
</gene>